<feature type="region of interest" description="Disordered" evidence="1">
    <location>
        <begin position="31"/>
        <end position="84"/>
    </location>
</feature>
<proteinExistence type="predicted"/>
<name>K0TNV3_THAOC</name>
<organism evidence="2 3">
    <name type="scientific">Thalassiosira oceanica</name>
    <name type="common">Marine diatom</name>
    <dbReference type="NCBI Taxonomy" id="159749"/>
    <lineage>
        <taxon>Eukaryota</taxon>
        <taxon>Sar</taxon>
        <taxon>Stramenopiles</taxon>
        <taxon>Ochrophyta</taxon>
        <taxon>Bacillariophyta</taxon>
        <taxon>Coscinodiscophyceae</taxon>
        <taxon>Thalassiosirophycidae</taxon>
        <taxon>Thalassiosirales</taxon>
        <taxon>Thalassiosiraceae</taxon>
        <taxon>Thalassiosira</taxon>
    </lineage>
</organism>
<dbReference type="EMBL" id="AGNL01004145">
    <property type="protein sequence ID" value="EJK73867.1"/>
    <property type="molecule type" value="Genomic_DNA"/>
</dbReference>
<feature type="compositionally biased region" description="Basic and acidic residues" evidence="1">
    <location>
        <begin position="132"/>
        <end position="146"/>
    </location>
</feature>
<reference evidence="2 3" key="1">
    <citation type="journal article" date="2012" name="Genome Biol.">
        <title>Genome and low-iron response of an oceanic diatom adapted to chronic iron limitation.</title>
        <authorList>
            <person name="Lommer M."/>
            <person name="Specht M."/>
            <person name="Roy A.S."/>
            <person name="Kraemer L."/>
            <person name="Andreson R."/>
            <person name="Gutowska M.A."/>
            <person name="Wolf J."/>
            <person name="Bergner S.V."/>
            <person name="Schilhabel M.B."/>
            <person name="Klostermeier U.C."/>
            <person name="Beiko R.G."/>
            <person name="Rosenstiel P."/>
            <person name="Hippler M."/>
            <person name="Laroche J."/>
        </authorList>
    </citation>
    <scope>NUCLEOTIDE SEQUENCE [LARGE SCALE GENOMIC DNA]</scope>
    <source>
        <strain evidence="2 3">CCMP1005</strain>
    </source>
</reference>
<dbReference type="AlphaFoldDB" id="K0TNV3"/>
<evidence type="ECO:0000256" key="1">
    <source>
        <dbReference type="SAM" id="MobiDB-lite"/>
    </source>
</evidence>
<protein>
    <submittedName>
        <fullName evidence="2">Uncharacterized protein</fullName>
    </submittedName>
</protein>
<evidence type="ECO:0000313" key="2">
    <source>
        <dbReference type="EMBL" id="EJK73867.1"/>
    </source>
</evidence>
<feature type="compositionally biased region" description="Basic and acidic residues" evidence="1">
    <location>
        <begin position="31"/>
        <end position="41"/>
    </location>
</feature>
<comment type="caution">
    <text evidence="2">The sequence shown here is derived from an EMBL/GenBank/DDBJ whole genome shotgun (WGS) entry which is preliminary data.</text>
</comment>
<accession>K0TNV3</accession>
<dbReference type="Proteomes" id="UP000266841">
    <property type="component" value="Unassembled WGS sequence"/>
</dbReference>
<sequence>MPGRRRPPAAVGKPSFAYFPVDYLPDDVCRPDEPTDLRERNLPNATSYERSEDTLTNRRNPGNPYTGVLLQRSGKDGTVLSGQKETRLNKDTRQFTTRDSLFSLTDSVRPETPGPWAAAGSRRVRGVLFHVEGETAGERKTPERRGGPRRKST</sequence>
<feature type="region of interest" description="Disordered" evidence="1">
    <location>
        <begin position="132"/>
        <end position="153"/>
    </location>
</feature>
<gene>
    <name evidence="2" type="ORF">THAOC_04489</name>
</gene>
<evidence type="ECO:0000313" key="3">
    <source>
        <dbReference type="Proteomes" id="UP000266841"/>
    </source>
</evidence>
<keyword evidence="3" id="KW-1185">Reference proteome</keyword>